<evidence type="ECO:0000313" key="3">
    <source>
        <dbReference type="Proteomes" id="UP000654482"/>
    </source>
</evidence>
<keyword evidence="3" id="KW-1185">Reference proteome</keyword>
<accession>A0A8J7DVD8</accession>
<dbReference type="Pfam" id="PF13524">
    <property type="entry name" value="Glyco_trans_1_2"/>
    <property type="match status" value="1"/>
</dbReference>
<dbReference type="InterPro" id="IPR055259">
    <property type="entry name" value="YkvP/CgeB_Glyco_trans-like"/>
</dbReference>
<feature type="domain" description="Spore protein YkvP/CgeB glycosyl transferase-like" evidence="1">
    <location>
        <begin position="224"/>
        <end position="335"/>
    </location>
</feature>
<comment type="caution">
    <text evidence="2">The sequence shown here is derived from an EMBL/GenBank/DDBJ whole genome shotgun (WGS) entry which is preliminary data.</text>
</comment>
<evidence type="ECO:0000313" key="2">
    <source>
        <dbReference type="EMBL" id="MBE9115731.1"/>
    </source>
</evidence>
<dbReference type="AlphaFoldDB" id="A0A8J7DVD8"/>
<gene>
    <name evidence="2" type="ORF">IQ249_07475</name>
</gene>
<proteinExistence type="predicted"/>
<dbReference type="Proteomes" id="UP000654482">
    <property type="component" value="Unassembled WGS sequence"/>
</dbReference>
<dbReference type="EMBL" id="JADEWZ010000009">
    <property type="protein sequence ID" value="MBE9115731.1"/>
    <property type="molecule type" value="Genomic_DNA"/>
</dbReference>
<reference evidence="2" key="1">
    <citation type="submission" date="2020-10" db="EMBL/GenBank/DDBJ databases">
        <authorList>
            <person name="Castelo-Branco R."/>
            <person name="Eusebio N."/>
            <person name="Adriana R."/>
            <person name="Vieira A."/>
            <person name="Brugerolle De Fraissinette N."/>
            <person name="Rezende De Castro R."/>
            <person name="Schneider M.P."/>
            <person name="Vasconcelos V."/>
            <person name="Leao P.N."/>
        </authorList>
    </citation>
    <scope>NUCLEOTIDE SEQUENCE</scope>
    <source>
        <strain evidence="2">LEGE 07157</strain>
    </source>
</reference>
<name>A0A8J7DVD8_9CYAN</name>
<dbReference type="RefSeq" id="WP_194028829.1">
    <property type="nucleotide sequence ID" value="NZ_JADEWZ010000009.1"/>
</dbReference>
<evidence type="ECO:0000259" key="1">
    <source>
        <dbReference type="Pfam" id="PF13524"/>
    </source>
</evidence>
<protein>
    <submittedName>
        <fullName evidence="2">Glycosyltransferase family 1 protein</fullName>
    </submittedName>
</protein>
<organism evidence="2 3">
    <name type="scientific">Lusitaniella coriacea LEGE 07157</name>
    <dbReference type="NCBI Taxonomy" id="945747"/>
    <lineage>
        <taxon>Bacteria</taxon>
        <taxon>Bacillati</taxon>
        <taxon>Cyanobacteriota</taxon>
        <taxon>Cyanophyceae</taxon>
        <taxon>Spirulinales</taxon>
        <taxon>Lusitaniellaceae</taxon>
        <taxon>Lusitaniella</taxon>
    </lineage>
</organism>
<sequence length="367" mass="43011">MLLLSQRKLQDHVSRCSNYEFEDAIARLNDIDWILPEHSYDFSLKIYGLIKRYLRSSRLADTLKPDPNPIRLSKNYPLFFAYFQHPLDILTLNSIKGWRKQCKKAICYLEEIWLKDIPVFQPFLKLLHDFDCIFLGVRDSLAEVERITKRPCTYLPAGIDAVKFCPYPNPPSRCIDVLNMGRRSPMTHNILLQAFEQEKIFYFYDTAKSFSVYNPQEHRTLLSQTIARSRYFIVNRAKVNEPSHIGEQSEFGPRFFEGAAAGAVMLGDYPENETFKHYFDWSDAVIRMPFHTEDILDAIARLDTQPERLAKIRRENIINSLLKHDWVYRWETILNAAELDETPKMEQRKAQLQQLAEFVANDLNSCA</sequence>